<name>A0A841T1V7_9BACL</name>
<organism evidence="1 2">
    <name type="scientific">Cohnella thailandensis</name>
    <dbReference type="NCBI Taxonomy" id="557557"/>
    <lineage>
        <taxon>Bacteria</taxon>
        <taxon>Bacillati</taxon>
        <taxon>Bacillota</taxon>
        <taxon>Bacilli</taxon>
        <taxon>Bacillales</taxon>
        <taxon>Paenibacillaceae</taxon>
        <taxon>Cohnella</taxon>
    </lineage>
</organism>
<dbReference type="CDD" id="cd07067">
    <property type="entry name" value="HP_PGM_like"/>
    <property type="match status" value="1"/>
</dbReference>
<dbReference type="Proteomes" id="UP000535838">
    <property type="component" value="Unassembled WGS sequence"/>
</dbReference>
<proteinExistence type="predicted"/>
<comment type="caution">
    <text evidence="1">The sequence shown here is derived from an EMBL/GenBank/DDBJ whole genome shotgun (WGS) entry which is preliminary data.</text>
</comment>
<sequence length="178" mass="20319">MHKSVGKRMTAAQFNDWVEQYDKAELRILKPDVGGIEWEVCFSSHLSRATRTADSIFKGEIILSEQLREIGIHAVGATTKIKLPLSLWLILARLAWYVSHRSQEEGKAQTISRARSFIESIERDYGESNVLIVSHGAFIKVLAKELRLRGYKGKTGIIPKNGRLYTFMKRQTKNDRSE</sequence>
<dbReference type="InterPro" id="IPR029033">
    <property type="entry name" value="His_PPase_superfam"/>
</dbReference>
<gene>
    <name evidence="1" type="ORF">H7B67_22135</name>
</gene>
<evidence type="ECO:0000313" key="1">
    <source>
        <dbReference type="EMBL" id="MBB6636836.1"/>
    </source>
</evidence>
<dbReference type="InterPro" id="IPR013078">
    <property type="entry name" value="His_Pase_superF_clade-1"/>
</dbReference>
<dbReference type="SUPFAM" id="SSF53254">
    <property type="entry name" value="Phosphoglycerate mutase-like"/>
    <property type="match status" value="1"/>
</dbReference>
<dbReference type="Gene3D" id="3.40.50.1240">
    <property type="entry name" value="Phosphoglycerate mutase-like"/>
    <property type="match status" value="1"/>
</dbReference>
<dbReference type="Pfam" id="PF00300">
    <property type="entry name" value="His_Phos_1"/>
    <property type="match status" value="1"/>
</dbReference>
<accession>A0A841T1V7</accession>
<dbReference type="CDD" id="cd07040">
    <property type="entry name" value="HP"/>
    <property type="match status" value="1"/>
</dbReference>
<reference evidence="1 2" key="1">
    <citation type="submission" date="2020-08" db="EMBL/GenBank/DDBJ databases">
        <title>Cohnella phylogeny.</title>
        <authorList>
            <person name="Dunlap C."/>
        </authorList>
    </citation>
    <scope>NUCLEOTIDE SEQUENCE [LARGE SCALE GENOMIC DNA]</scope>
    <source>
        <strain evidence="1 2">DSM 25241</strain>
    </source>
</reference>
<protein>
    <submittedName>
        <fullName evidence="1">Histidine phosphatase family protein</fullName>
    </submittedName>
</protein>
<keyword evidence="2" id="KW-1185">Reference proteome</keyword>
<dbReference type="AlphaFoldDB" id="A0A841T1V7"/>
<dbReference type="EMBL" id="JACJVQ010000019">
    <property type="protein sequence ID" value="MBB6636836.1"/>
    <property type="molecule type" value="Genomic_DNA"/>
</dbReference>
<evidence type="ECO:0000313" key="2">
    <source>
        <dbReference type="Proteomes" id="UP000535838"/>
    </source>
</evidence>